<dbReference type="EMBL" id="JACEFO010002268">
    <property type="protein sequence ID" value="KAF8669949.1"/>
    <property type="molecule type" value="Genomic_DNA"/>
</dbReference>
<dbReference type="AlphaFoldDB" id="A0A835AVU2"/>
<organism evidence="2 3">
    <name type="scientific">Digitaria exilis</name>
    <dbReference type="NCBI Taxonomy" id="1010633"/>
    <lineage>
        <taxon>Eukaryota</taxon>
        <taxon>Viridiplantae</taxon>
        <taxon>Streptophyta</taxon>
        <taxon>Embryophyta</taxon>
        <taxon>Tracheophyta</taxon>
        <taxon>Spermatophyta</taxon>
        <taxon>Magnoliopsida</taxon>
        <taxon>Liliopsida</taxon>
        <taxon>Poales</taxon>
        <taxon>Poaceae</taxon>
        <taxon>PACMAD clade</taxon>
        <taxon>Panicoideae</taxon>
        <taxon>Panicodae</taxon>
        <taxon>Paniceae</taxon>
        <taxon>Anthephorinae</taxon>
        <taxon>Digitaria</taxon>
    </lineage>
</organism>
<dbReference type="Proteomes" id="UP000636709">
    <property type="component" value="Unassembled WGS sequence"/>
</dbReference>
<evidence type="ECO:0000256" key="1">
    <source>
        <dbReference type="SAM" id="MobiDB-lite"/>
    </source>
</evidence>
<name>A0A835AVU2_9POAL</name>
<accession>A0A835AVU2</accession>
<feature type="compositionally biased region" description="Polar residues" evidence="1">
    <location>
        <begin position="10"/>
        <end position="22"/>
    </location>
</feature>
<evidence type="ECO:0000313" key="2">
    <source>
        <dbReference type="EMBL" id="KAF8669949.1"/>
    </source>
</evidence>
<sequence length="165" mass="17286">MKAIEKAASNGATDSPTSQGTVTVKEEEVHATPSSDENGALKQEECAAITSSSQGEFSAPEIKIVAMKAIEKAASNQADSSTSEGMVTVMEEEVDVTPSSDENGSLKQEERAATTSASQVYMHRARNMFTCNDGWKVEAGTQPVLDAGGGGELGVKDTLVFHEGQ</sequence>
<protein>
    <submittedName>
        <fullName evidence="2">Uncharacterized protein</fullName>
    </submittedName>
</protein>
<keyword evidence="3" id="KW-1185">Reference proteome</keyword>
<proteinExistence type="predicted"/>
<evidence type="ECO:0000313" key="3">
    <source>
        <dbReference type="Proteomes" id="UP000636709"/>
    </source>
</evidence>
<comment type="caution">
    <text evidence="2">The sequence shown here is derived from an EMBL/GenBank/DDBJ whole genome shotgun (WGS) entry which is preliminary data.</text>
</comment>
<gene>
    <name evidence="2" type="ORF">HU200_051131</name>
</gene>
<feature type="region of interest" description="Disordered" evidence="1">
    <location>
        <begin position="1"/>
        <end position="57"/>
    </location>
</feature>
<reference evidence="2" key="1">
    <citation type="submission" date="2020-07" db="EMBL/GenBank/DDBJ databases">
        <title>Genome sequence and genetic diversity analysis of an under-domesticated orphan crop, white fonio (Digitaria exilis).</title>
        <authorList>
            <person name="Bennetzen J.L."/>
            <person name="Chen S."/>
            <person name="Ma X."/>
            <person name="Wang X."/>
            <person name="Yssel A.E.J."/>
            <person name="Chaluvadi S.R."/>
            <person name="Johnson M."/>
            <person name="Gangashetty P."/>
            <person name="Hamidou F."/>
            <person name="Sanogo M.D."/>
            <person name="Zwaenepoel A."/>
            <person name="Wallace J."/>
            <person name="Van De Peer Y."/>
            <person name="Van Deynze A."/>
        </authorList>
    </citation>
    <scope>NUCLEOTIDE SEQUENCE</scope>
    <source>
        <tissue evidence="2">Leaves</tissue>
    </source>
</reference>
<feature type="region of interest" description="Disordered" evidence="1">
    <location>
        <begin position="94"/>
        <end position="119"/>
    </location>
</feature>